<gene>
    <name evidence="2" type="ORF">TraAM80_07232</name>
</gene>
<accession>A0A3R7M7Y9</accession>
<evidence type="ECO:0000259" key="1">
    <source>
        <dbReference type="Pfam" id="PF13859"/>
    </source>
</evidence>
<sequence>MKGDTASTESRQGIGDDFEGPGYCFFNDDRFCTPTLAVAGDFLVVICEEHYMVNKSRINGSMIMMKYVEYNASTWMQELLRDNGGAWGTSIPFNHLTKANYTFAVGPAAVSAEKNLYLFYGAYQKTQKPWTQPRDRSYWDPFVTVAVTERPDGLKGLWLTNSVNLKSRIEDQLDGGNLIQLIGGGGAGIMYAPGIPVYPMQATNKNGKVVSLIMHSVQHRFNWSLSEGTSDEGCTTPTVVD</sequence>
<dbReference type="SUPFAM" id="SSF50939">
    <property type="entry name" value="Sialidases"/>
    <property type="match status" value="1"/>
</dbReference>
<organism evidence="2 3">
    <name type="scientific">Trypanosoma rangeli</name>
    <dbReference type="NCBI Taxonomy" id="5698"/>
    <lineage>
        <taxon>Eukaryota</taxon>
        <taxon>Discoba</taxon>
        <taxon>Euglenozoa</taxon>
        <taxon>Kinetoplastea</taxon>
        <taxon>Metakinetoplastina</taxon>
        <taxon>Trypanosomatida</taxon>
        <taxon>Trypanosomatidae</taxon>
        <taxon>Trypanosoma</taxon>
        <taxon>Herpetosoma</taxon>
    </lineage>
</organism>
<proteinExistence type="predicted"/>
<name>A0A3R7M7Y9_TRYRA</name>
<keyword evidence="3" id="KW-1185">Reference proteome</keyword>
<feature type="domain" description="Sialidase" evidence="1">
    <location>
        <begin position="34"/>
        <end position="241"/>
    </location>
</feature>
<dbReference type="InterPro" id="IPR036278">
    <property type="entry name" value="Sialidase_sf"/>
</dbReference>
<dbReference type="EMBL" id="MKGL01000292">
    <property type="protein sequence ID" value="RNF01082.1"/>
    <property type="molecule type" value="Genomic_DNA"/>
</dbReference>
<dbReference type="Pfam" id="PF13859">
    <property type="entry name" value="BNR_3"/>
    <property type="match status" value="1"/>
</dbReference>
<comment type="caution">
    <text evidence="2">The sequence shown here is derived from an EMBL/GenBank/DDBJ whole genome shotgun (WGS) entry which is preliminary data.</text>
</comment>
<evidence type="ECO:0000313" key="3">
    <source>
        <dbReference type="Proteomes" id="UP000283634"/>
    </source>
</evidence>
<dbReference type="Gene3D" id="2.120.10.10">
    <property type="match status" value="1"/>
</dbReference>
<reference evidence="2 3" key="1">
    <citation type="journal article" date="2018" name="BMC Genomics">
        <title>Genomic comparison of Trypanosoma conorhini and Trypanosoma rangeli to Trypanosoma cruzi strains of high and low virulence.</title>
        <authorList>
            <person name="Bradwell K.R."/>
            <person name="Koparde V.N."/>
            <person name="Matveyev A.V."/>
            <person name="Serrano M.G."/>
            <person name="Alves J.M."/>
            <person name="Parikh H."/>
            <person name="Huang B."/>
            <person name="Lee V."/>
            <person name="Espinosa-Alvarez O."/>
            <person name="Ortiz P.A."/>
            <person name="Costa-Martins A.G."/>
            <person name="Teixeira M.M."/>
            <person name="Buck G.A."/>
        </authorList>
    </citation>
    <scope>NUCLEOTIDE SEQUENCE [LARGE SCALE GENOMIC DNA]</scope>
    <source>
        <strain evidence="2 3">AM80</strain>
    </source>
</reference>
<protein>
    <submittedName>
        <fullName evidence="2">Trans-sialidase</fullName>
    </submittedName>
</protein>
<evidence type="ECO:0000313" key="2">
    <source>
        <dbReference type="EMBL" id="RNF01082.1"/>
    </source>
</evidence>
<dbReference type="RefSeq" id="XP_029236123.1">
    <property type="nucleotide sequence ID" value="XM_029384034.1"/>
</dbReference>
<dbReference type="Proteomes" id="UP000283634">
    <property type="component" value="Unassembled WGS sequence"/>
</dbReference>
<dbReference type="AlphaFoldDB" id="A0A3R7M7Y9"/>
<dbReference type="GeneID" id="40331165"/>
<dbReference type="InterPro" id="IPR011040">
    <property type="entry name" value="Sialidase"/>
</dbReference>